<evidence type="ECO:0000313" key="1">
    <source>
        <dbReference type="EMBL" id="MCG2616599.1"/>
    </source>
</evidence>
<comment type="caution">
    <text evidence="1">The sequence shown here is derived from an EMBL/GenBank/DDBJ whole genome shotgun (WGS) entry which is preliminary data.</text>
</comment>
<organism evidence="1 2">
    <name type="scientific">Terrimonas ginsenosidimutans</name>
    <dbReference type="NCBI Taxonomy" id="2908004"/>
    <lineage>
        <taxon>Bacteria</taxon>
        <taxon>Pseudomonadati</taxon>
        <taxon>Bacteroidota</taxon>
        <taxon>Chitinophagia</taxon>
        <taxon>Chitinophagales</taxon>
        <taxon>Chitinophagaceae</taxon>
        <taxon>Terrimonas</taxon>
    </lineage>
</organism>
<dbReference type="Proteomes" id="UP001165367">
    <property type="component" value="Unassembled WGS sequence"/>
</dbReference>
<proteinExistence type="predicted"/>
<gene>
    <name evidence="1" type="ORF">LZZ85_20030</name>
</gene>
<dbReference type="RefSeq" id="WP_237875137.1">
    <property type="nucleotide sequence ID" value="NZ_JAKLTR010000014.1"/>
</dbReference>
<protein>
    <recommendedName>
        <fullName evidence="3">YtxH domain-containing protein</fullName>
    </recommendedName>
</protein>
<sequence length="59" mass="6401">MKRNMIIGGALAIAGAAYLYKRYRSGKGAEEVKDLSRKAKHHLTNIFSRAKGHANSATA</sequence>
<evidence type="ECO:0000313" key="2">
    <source>
        <dbReference type="Proteomes" id="UP001165367"/>
    </source>
</evidence>
<keyword evidence="2" id="KW-1185">Reference proteome</keyword>
<evidence type="ECO:0008006" key="3">
    <source>
        <dbReference type="Google" id="ProtNLM"/>
    </source>
</evidence>
<accession>A0ABS9KWJ6</accession>
<dbReference type="EMBL" id="JAKLTR010000014">
    <property type="protein sequence ID" value="MCG2616599.1"/>
    <property type="molecule type" value="Genomic_DNA"/>
</dbReference>
<reference evidence="1" key="1">
    <citation type="submission" date="2022-01" db="EMBL/GenBank/DDBJ databases">
        <authorList>
            <person name="Jo J.-H."/>
            <person name="Im W.-T."/>
        </authorList>
    </citation>
    <scope>NUCLEOTIDE SEQUENCE</scope>
    <source>
        <strain evidence="1">NA20</strain>
    </source>
</reference>
<name>A0ABS9KWJ6_9BACT</name>